<dbReference type="EMBL" id="LKST01000002">
    <property type="protein sequence ID" value="KQB84282.1"/>
    <property type="molecule type" value="Genomic_DNA"/>
</dbReference>
<dbReference type="InterPro" id="IPR044049">
    <property type="entry name" value="EccD_transm"/>
</dbReference>
<dbReference type="GO" id="GO:0005886">
    <property type="term" value="C:plasma membrane"/>
    <property type="evidence" value="ECO:0007669"/>
    <property type="project" value="UniProtKB-SubCell"/>
</dbReference>
<dbReference type="Pfam" id="PF08817">
    <property type="entry name" value="YukD"/>
    <property type="match status" value="1"/>
</dbReference>
<feature type="transmembrane region" description="Helical" evidence="7">
    <location>
        <begin position="215"/>
        <end position="236"/>
    </location>
</feature>
<evidence type="ECO:0000256" key="6">
    <source>
        <dbReference type="ARBA" id="ARBA00023136"/>
    </source>
</evidence>
<evidence type="ECO:0000313" key="10">
    <source>
        <dbReference type="Proteomes" id="UP000050517"/>
    </source>
</evidence>
<evidence type="ECO:0000313" key="9">
    <source>
        <dbReference type="EMBL" id="KQB84282.1"/>
    </source>
</evidence>
<dbReference type="OrthoDB" id="4426863at2"/>
<feature type="transmembrane region" description="Helical" evidence="7">
    <location>
        <begin position="137"/>
        <end position="154"/>
    </location>
</feature>
<comment type="similarity">
    <text evidence="2">Belongs to the EccD/Snm4 family.</text>
</comment>
<dbReference type="NCBIfam" id="TIGR03920">
    <property type="entry name" value="T7SS_EccD"/>
    <property type="match status" value="1"/>
</dbReference>
<accession>A0A0N8VZM1</accession>
<feature type="transmembrane region" description="Helical" evidence="7">
    <location>
        <begin position="387"/>
        <end position="406"/>
    </location>
</feature>
<keyword evidence="6 7" id="KW-0472">Membrane</keyword>
<feature type="transmembrane region" description="Helical" evidence="7">
    <location>
        <begin position="161"/>
        <end position="179"/>
    </location>
</feature>
<dbReference type="InterPro" id="IPR006707">
    <property type="entry name" value="T7SS_EccD"/>
</dbReference>
<keyword evidence="3" id="KW-1003">Cell membrane</keyword>
<feature type="domain" description="EccD-like transmembrane" evidence="8">
    <location>
        <begin position="163"/>
        <end position="448"/>
    </location>
</feature>
<protein>
    <recommendedName>
        <fullName evidence="8">EccD-like transmembrane domain-containing protein</fullName>
    </recommendedName>
</protein>
<evidence type="ECO:0000256" key="5">
    <source>
        <dbReference type="ARBA" id="ARBA00022989"/>
    </source>
</evidence>
<evidence type="ECO:0000256" key="1">
    <source>
        <dbReference type="ARBA" id="ARBA00004651"/>
    </source>
</evidence>
<keyword evidence="10" id="KW-1185">Reference proteome</keyword>
<dbReference type="AlphaFoldDB" id="A0A0N8VZM1"/>
<proteinExistence type="inferred from homology"/>
<feature type="transmembrane region" description="Helical" evidence="7">
    <location>
        <begin position="426"/>
        <end position="445"/>
    </location>
</feature>
<dbReference type="RefSeq" id="WP_055122241.1">
    <property type="nucleotide sequence ID" value="NZ_LKST01000002.1"/>
</dbReference>
<dbReference type="InterPro" id="IPR024962">
    <property type="entry name" value="YukD-like"/>
</dbReference>
<feature type="transmembrane region" description="Helical" evidence="7">
    <location>
        <begin position="306"/>
        <end position="325"/>
    </location>
</feature>
<reference evidence="9 10" key="1">
    <citation type="submission" date="2015-10" db="EMBL/GenBank/DDBJ databases">
        <title>Corynebacteirum lowii and Corynebacterium oculi species nova, derived from human clinical disease and and emended description of Corynebacterium mastiditis.</title>
        <authorList>
            <person name="Bernard K."/>
            <person name="Pacheco A.L."/>
            <person name="Mcdougall C."/>
            <person name="Burtx T."/>
            <person name="Weibe D."/>
            <person name="Tyler S."/>
            <person name="Olson A.B."/>
            <person name="Cnockaert M."/>
            <person name="Eguchi H."/>
            <person name="Kuwahara T."/>
            <person name="Nakayama-Imaohji H."/>
            <person name="Boudewijins M."/>
            <person name="Van Hoecke F."/>
            <person name="Bernier A.-M."/>
            <person name="Vandamme P."/>
        </authorList>
    </citation>
    <scope>NUCLEOTIDE SEQUENCE [LARGE SCALE GENOMIC DNA]</scope>
    <source>
        <strain evidence="9 10">NML 130210</strain>
    </source>
</reference>
<dbReference type="Pfam" id="PF19053">
    <property type="entry name" value="EccD"/>
    <property type="match status" value="1"/>
</dbReference>
<keyword evidence="5 7" id="KW-1133">Transmembrane helix</keyword>
<feature type="transmembrane region" description="Helical" evidence="7">
    <location>
        <begin position="185"/>
        <end position="208"/>
    </location>
</feature>
<keyword evidence="4 7" id="KW-0812">Transmembrane</keyword>
<dbReference type="STRING" id="1544416.Cocul_01079"/>
<comment type="caution">
    <text evidence="9">The sequence shown here is derived from an EMBL/GenBank/DDBJ whole genome shotgun (WGS) entry which is preliminary data.</text>
</comment>
<evidence type="ECO:0000256" key="7">
    <source>
        <dbReference type="SAM" id="Phobius"/>
    </source>
</evidence>
<evidence type="ECO:0000256" key="2">
    <source>
        <dbReference type="ARBA" id="ARBA00006162"/>
    </source>
</evidence>
<evidence type="ECO:0000256" key="3">
    <source>
        <dbReference type="ARBA" id="ARBA00022475"/>
    </source>
</evidence>
<organism evidence="9 10">
    <name type="scientific">Corynebacterium oculi</name>
    <dbReference type="NCBI Taxonomy" id="1544416"/>
    <lineage>
        <taxon>Bacteria</taxon>
        <taxon>Bacillati</taxon>
        <taxon>Actinomycetota</taxon>
        <taxon>Actinomycetes</taxon>
        <taxon>Mycobacteriales</taxon>
        <taxon>Corynebacteriaceae</taxon>
        <taxon>Corynebacterium</taxon>
    </lineage>
</organism>
<dbReference type="Gene3D" id="3.10.20.90">
    <property type="entry name" value="Phosphatidylinositol 3-kinase Catalytic Subunit, Chain A, domain 1"/>
    <property type="match status" value="1"/>
</dbReference>
<comment type="subcellular location">
    <subcellularLocation>
        <location evidence="1">Cell membrane</location>
        <topology evidence="1">Multi-pass membrane protein</topology>
    </subcellularLocation>
</comment>
<name>A0A0N8VZM1_9CORY</name>
<evidence type="ECO:0000259" key="8">
    <source>
        <dbReference type="Pfam" id="PF19053"/>
    </source>
</evidence>
<dbReference type="PATRIC" id="fig|1544416.3.peg.1086"/>
<gene>
    <name evidence="9" type="ORF">Cocul_01079</name>
</gene>
<feature type="transmembrane region" description="Helical" evidence="7">
    <location>
        <begin position="242"/>
        <end position="261"/>
    </location>
</feature>
<evidence type="ECO:0000256" key="4">
    <source>
        <dbReference type="ARBA" id="ARBA00022692"/>
    </source>
</evidence>
<sequence>MTISHMLRLRVRLHAGSYRREADMALPAHSSLAEFLDELLALCAAPLPARPWQALTAGGQAIDASVPLSHTGLRDGDSLLLSPQQELSPPVLLDATEALTEETTRSSRGIPPLHLAHTTATASLLALVIILSRWVPLWAAFLPSFLAALLLTLWSRPLPGVIAAGTTCAGTAGFCWIYHGQPHEWLAYALLTGTLATMSALALLGFAARGIPARIIATTGTACFLLLTAVTAWFILRTPSGAAALTLLFGFFLILLSPRLATACAGLTPLRLPSAGQDLGVSDPPPPPPDKADQTQRRARRIYEGINLGVVLASCPALLLVGATAGDSTGVGFSAAVLCCYALVFTLHGLRHPHPVVLWSHLAAALSALSALAVLSTRAISAGSHLTVTLIVGLLCLAGISMPWWLPSVPTPEPTHVLWWERLESLAIAAVIPLCLHLAGLFAFIRGLSL</sequence>
<feature type="transmembrane region" description="Helical" evidence="7">
    <location>
        <begin position="356"/>
        <end position="375"/>
    </location>
</feature>
<dbReference type="Proteomes" id="UP000050517">
    <property type="component" value="Unassembled WGS sequence"/>
</dbReference>